<accession>A0AAX4HRJ1</accession>
<sequence>MTYPFVSISNNFKIEIKTDFDFDQSNPLQYQYLFRYTILITNTGDVPAQLVSRKWNIKDGKGVVRYVEGPGVIGQTPYFEPGKSFEYQSFCPLPTMEGEMWGYFNMVDDRGQTFKIDTPVFRFQVPKEFIDIY</sequence>
<evidence type="ECO:0000313" key="2">
    <source>
        <dbReference type="EMBL" id="WPU65795.1"/>
    </source>
</evidence>
<dbReference type="NCBIfam" id="NF003967">
    <property type="entry name" value="PRK05461.1"/>
    <property type="match status" value="1"/>
</dbReference>
<dbReference type="EMBL" id="CP139487">
    <property type="protein sequence ID" value="WPU65795.1"/>
    <property type="molecule type" value="Genomic_DNA"/>
</dbReference>
<dbReference type="InterPro" id="IPR007474">
    <property type="entry name" value="ApaG_domain"/>
</dbReference>
<dbReference type="SUPFAM" id="SSF110069">
    <property type="entry name" value="ApaG-like"/>
    <property type="match status" value="1"/>
</dbReference>
<gene>
    <name evidence="2" type="primary">apaG</name>
    <name evidence="2" type="ORF">SOO65_03450</name>
</gene>
<dbReference type="PROSITE" id="PS51087">
    <property type="entry name" value="APAG"/>
    <property type="match status" value="1"/>
</dbReference>
<dbReference type="KEGG" id="psti:SOO65_03450"/>
<dbReference type="InterPro" id="IPR036767">
    <property type="entry name" value="ApaG_sf"/>
</dbReference>
<name>A0AAX4HRJ1_9BACT</name>
<dbReference type="Gene3D" id="2.60.40.1470">
    <property type="entry name" value="ApaG domain"/>
    <property type="match status" value="1"/>
</dbReference>
<dbReference type="PANTHER" id="PTHR14289">
    <property type="entry name" value="F-BOX ONLY PROTEIN 3"/>
    <property type="match status" value="1"/>
</dbReference>
<dbReference type="AlphaFoldDB" id="A0AAX4HRJ1"/>
<proteinExistence type="predicted"/>
<protein>
    <submittedName>
        <fullName evidence="2">Co2+/Mg2+ efflux protein ApaG</fullName>
    </submittedName>
</protein>
<dbReference type="Proteomes" id="UP001324634">
    <property type="component" value="Chromosome"/>
</dbReference>
<dbReference type="RefSeq" id="WP_321396968.1">
    <property type="nucleotide sequence ID" value="NZ_CP139487.1"/>
</dbReference>
<evidence type="ECO:0000313" key="3">
    <source>
        <dbReference type="Proteomes" id="UP001324634"/>
    </source>
</evidence>
<dbReference type="PANTHER" id="PTHR14289:SF16">
    <property type="entry name" value="POLYMERASE DELTA-INTERACTING PROTEIN 2"/>
    <property type="match status" value="1"/>
</dbReference>
<organism evidence="2 3">
    <name type="scientific">Peredibacter starrii</name>
    <dbReference type="NCBI Taxonomy" id="28202"/>
    <lineage>
        <taxon>Bacteria</taxon>
        <taxon>Pseudomonadati</taxon>
        <taxon>Bdellovibrionota</taxon>
        <taxon>Bacteriovoracia</taxon>
        <taxon>Bacteriovoracales</taxon>
        <taxon>Bacteriovoracaceae</taxon>
        <taxon>Peredibacter</taxon>
    </lineage>
</organism>
<dbReference type="Pfam" id="PF04379">
    <property type="entry name" value="DUF525"/>
    <property type="match status" value="1"/>
</dbReference>
<keyword evidence="3" id="KW-1185">Reference proteome</keyword>
<reference evidence="2 3" key="1">
    <citation type="submission" date="2023-11" db="EMBL/GenBank/DDBJ databases">
        <title>Peredibacter starrii A3.12.</title>
        <authorList>
            <person name="Mitchell R.J."/>
        </authorList>
    </citation>
    <scope>NUCLEOTIDE SEQUENCE [LARGE SCALE GENOMIC DNA]</scope>
    <source>
        <strain evidence="2 3">A3.12</strain>
    </source>
</reference>
<evidence type="ECO:0000259" key="1">
    <source>
        <dbReference type="PROSITE" id="PS51087"/>
    </source>
</evidence>
<dbReference type="GO" id="GO:0070987">
    <property type="term" value="P:error-free translesion synthesis"/>
    <property type="evidence" value="ECO:0007669"/>
    <property type="project" value="TreeGrafter"/>
</dbReference>
<feature type="domain" description="ApaG" evidence="1">
    <location>
        <begin position="6"/>
        <end position="130"/>
    </location>
</feature>